<evidence type="ECO:0008006" key="2">
    <source>
        <dbReference type="Google" id="ProtNLM"/>
    </source>
</evidence>
<sequence>MIPPPQAGAAIEYTVVEVEAADPDRLARFHAETLGLPVRRADDGWAVTIGSTSLRLRRAAPAS</sequence>
<proteinExistence type="predicted"/>
<evidence type="ECO:0000313" key="1">
    <source>
        <dbReference type="EMBL" id="CAA9526340.1"/>
    </source>
</evidence>
<protein>
    <recommendedName>
        <fullName evidence="2">Glyoxalase-like domain-containing protein</fullName>
    </recommendedName>
</protein>
<name>A0A6J4TLB6_9ACTN</name>
<organism evidence="1">
    <name type="scientific">uncultured Thermoleophilia bacterium</name>
    <dbReference type="NCBI Taxonomy" id="1497501"/>
    <lineage>
        <taxon>Bacteria</taxon>
        <taxon>Bacillati</taxon>
        <taxon>Actinomycetota</taxon>
        <taxon>Thermoleophilia</taxon>
        <taxon>environmental samples</taxon>
    </lineage>
</organism>
<dbReference type="EMBL" id="CADCWC010000104">
    <property type="protein sequence ID" value="CAA9526340.1"/>
    <property type="molecule type" value="Genomic_DNA"/>
</dbReference>
<reference evidence="1" key="1">
    <citation type="submission" date="2020-02" db="EMBL/GenBank/DDBJ databases">
        <authorList>
            <person name="Meier V. D."/>
        </authorList>
    </citation>
    <scope>NUCLEOTIDE SEQUENCE</scope>
    <source>
        <strain evidence="1">AVDCRST_MAG79</strain>
    </source>
</reference>
<accession>A0A6J4TLB6</accession>
<feature type="non-terminal residue" evidence="1">
    <location>
        <position position="63"/>
    </location>
</feature>
<gene>
    <name evidence="1" type="ORF">AVDCRST_MAG79-543</name>
</gene>
<dbReference type="AlphaFoldDB" id="A0A6J4TLB6"/>